<dbReference type="GO" id="GO:0016462">
    <property type="term" value="F:pyrophosphatase activity"/>
    <property type="evidence" value="ECO:0007669"/>
    <property type="project" value="InterPro"/>
</dbReference>
<evidence type="ECO:0000313" key="6">
    <source>
        <dbReference type="Proteomes" id="UP000535415"/>
    </source>
</evidence>
<evidence type="ECO:0000256" key="2">
    <source>
        <dbReference type="ARBA" id="ARBA00022723"/>
    </source>
</evidence>
<evidence type="ECO:0000256" key="3">
    <source>
        <dbReference type="ARBA" id="ARBA00022801"/>
    </source>
</evidence>
<dbReference type="PANTHER" id="PTHR12629">
    <property type="entry name" value="DIPHOSPHOINOSITOL POLYPHOSPHATE PHOSPHOHYDROLASE"/>
    <property type="match status" value="1"/>
</dbReference>
<dbReference type="GO" id="GO:0046872">
    <property type="term" value="F:metal ion binding"/>
    <property type="evidence" value="ECO:0007669"/>
    <property type="project" value="UniProtKB-KW"/>
</dbReference>
<dbReference type="GO" id="GO:0005737">
    <property type="term" value="C:cytoplasm"/>
    <property type="evidence" value="ECO:0007669"/>
    <property type="project" value="TreeGrafter"/>
</dbReference>
<evidence type="ECO:0000256" key="4">
    <source>
        <dbReference type="ARBA" id="ARBA00022842"/>
    </source>
</evidence>
<keyword evidence="6" id="KW-1185">Reference proteome</keyword>
<protein>
    <submittedName>
        <fullName evidence="5">8-oxo-dGTP pyrophosphatase MutT (NUDIX family)</fullName>
    </submittedName>
</protein>
<organism evidence="5 6">
    <name type="scientific">Yoonia ponticola</name>
    <dbReference type="NCBI Taxonomy" id="1524255"/>
    <lineage>
        <taxon>Bacteria</taxon>
        <taxon>Pseudomonadati</taxon>
        <taxon>Pseudomonadota</taxon>
        <taxon>Alphaproteobacteria</taxon>
        <taxon>Rhodobacterales</taxon>
        <taxon>Paracoccaceae</taxon>
        <taxon>Yoonia</taxon>
    </lineage>
</organism>
<evidence type="ECO:0000256" key="1">
    <source>
        <dbReference type="ARBA" id="ARBA00001946"/>
    </source>
</evidence>
<dbReference type="CDD" id="cd04666">
    <property type="entry name" value="NUDIX_DIPP2_like_Nudt4"/>
    <property type="match status" value="1"/>
</dbReference>
<gene>
    <name evidence="5" type="ORF">FHS72_000566</name>
</gene>
<comment type="caution">
    <text evidence="5">The sequence shown here is derived from an EMBL/GenBank/DDBJ whole genome shotgun (WGS) entry which is preliminary data.</text>
</comment>
<reference evidence="5 6" key="1">
    <citation type="submission" date="2020-08" db="EMBL/GenBank/DDBJ databases">
        <title>Genomic Encyclopedia of Type Strains, Phase IV (KMG-IV): sequencing the most valuable type-strain genomes for metagenomic binning, comparative biology and taxonomic classification.</title>
        <authorList>
            <person name="Goeker M."/>
        </authorList>
    </citation>
    <scope>NUCLEOTIDE SEQUENCE [LARGE SCALE GENOMIC DNA]</scope>
    <source>
        <strain evidence="5 6">DSM 101064</strain>
    </source>
</reference>
<keyword evidence="3" id="KW-0378">Hydrolase</keyword>
<dbReference type="SUPFAM" id="SSF55811">
    <property type="entry name" value="Nudix"/>
    <property type="match status" value="1"/>
</dbReference>
<dbReference type="InterPro" id="IPR015797">
    <property type="entry name" value="NUDIX_hydrolase-like_dom_sf"/>
</dbReference>
<dbReference type="InterPro" id="IPR047198">
    <property type="entry name" value="DDP-like_NUDIX"/>
</dbReference>
<evidence type="ECO:0000313" key="5">
    <source>
        <dbReference type="EMBL" id="MBB5720962.1"/>
    </source>
</evidence>
<dbReference type="Gene3D" id="3.90.79.10">
    <property type="entry name" value="Nucleoside Triphosphate Pyrophosphohydrolase"/>
    <property type="match status" value="1"/>
</dbReference>
<sequence>MHKQTPAQAAATEAWEEAGLTGKAYDRCLGVYTYQKTIGTEVLPVITLVYPVKITAVHSDWPEAHQRRRKWVSLSKAASKVKEPELKRIIASFTPAMVKR</sequence>
<name>A0A7W9BIP3_9RHOB</name>
<keyword evidence="4" id="KW-0460">Magnesium</keyword>
<dbReference type="PANTHER" id="PTHR12629:SF0">
    <property type="entry name" value="DIPHOSPHOINOSITOL-POLYPHOSPHATE DIPHOSPHATASE"/>
    <property type="match status" value="1"/>
</dbReference>
<dbReference type="Proteomes" id="UP000535415">
    <property type="component" value="Unassembled WGS sequence"/>
</dbReference>
<dbReference type="AlphaFoldDB" id="A0A7W9BIP3"/>
<comment type="cofactor">
    <cofactor evidence="1">
        <name>Mg(2+)</name>
        <dbReference type="ChEBI" id="CHEBI:18420"/>
    </cofactor>
</comment>
<proteinExistence type="predicted"/>
<keyword evidence="2" id="KW-0479">Metal-binding</keyword>
<accession>A0A7W9BIP3</accession>
<dbReference type="EMBL" id="JACIJM010000001">
    <property type="protein sequence ID" value="MBB5720962.1"/>
    <property type="molecule type" value="Genomic_DNA"/>
</dbReference>